<evidence type="ECO:0000313" key="1">
    <source>
        <dbReference type="EMBL" id="MCW3715809.1"/>
    </source>
</evidence>
<comment type="caution">
    <text evidence="1">The sequence shown here is derived from an EMBL/GenBank/DDBJ whole genome shotgun (WGS) entry which is preliminary data.</text>
</comment>
<protein>
    <submittedName>
        <fullName evidence="1">Uncharacterized protein</fullName>
    </submittedName>
</protein>
<dbReference type="AlphaFoldDB" id="A0ABD4UP59"/>
<dbReference type="RefSeq" id="WP_080323659.1">
    <property type="nucleotide sequence ID" value="NZ_JYMX02000034.1"/>
</dbReference>
<sequence length="83" mass="8936">MNAKKSVTIEEMNEIIAKSWTAAGLAGLVPAEEIDAWAASWGTENVRPVPLLADLLTNITPDNLHGELDFGPPVGREIPDQDN</sequence>
<proteinExistence type="predicted"/>
<evidence type="ECO:0000313" key="2">
    <source>
        <dbReference type="Proteomes" id="UP000191686"/>
    </source>
</evidence>
<dbReference type="EMBL" id="JYMX02000034">
    <property type="protein sequence ID" value="MCW3715809.1"/>
    <property type="molecule type" value="Genomic_DNA"/>
</dbReference>
<name>A0ABD4UP59_9BURK</name>
<gene>
    <name evidence="1" type="ORF">UE95_031430</name>
</gene>
<reference evidence="1 2" key="2">
    <citation type="journal article" date="2017" name="Front. Microbiol.">
        <title>Genomics Reveals a Unique Clone of Burkholderia cenocepacia Harboring an Actively Excising Novel Genomic Island.</title>
        <authorList>
            <person name="Patil P.P."/>
            <person name="Mali S."/>
            <person name="Midha S."/>
            <person name="Gautam V."/>
            <person name="Dash L."/>
            <person name="Kumar S."/>
            <person name="Shastri J."/>
            <person name="Singhal L."/>
            <person name="Patil P.B."/>
        </authorList>
    </citation>
    <scope>NUCLEOTIDE SEQUENCE [LARGE SCALE GENOMIC DNA]</scope>
    <source>
        <strain evidence="1 2">BC-19</strain>
    </source>
</reference>
<organism evidence="1 2">
    <name type="scientific">Burkholderia cenocepacia</name>
    <dbReference type="NCBI Taxonomy" id="95486"/>
    <lineage>
        <taxon>Bacteria</taxon>
        <taxon>Pseudomonadati</taxon>
        <taxon>Pseudomonadota</taxon>
        <taxon>Betaproteobacteria</taxon>
        <taxon>Burkholderiales</taxon>
        <taxon>Burkholderiaceae</taxon>
        <taxon>Burkholderia</taxon>
        <taxon>Burkholderia cepacia complex</taxon>
    </lineage>
</organism>
<accession>A0ABD4UP59</accession>
<reference evidence="1 2" key="1">
    <citation type="journal article" date="2017" name="Front. Microbiol.">
        <title>Genomics reveals a unique clone of Burkholderia cenocepacia harbouring an actively excising novel genomic island.</title>
        <authorList>
            <person name="Patil P."/>
            <person name="Mali S."/>
            <person name="Midha S."/>
            <person name="Gautam V."/>
            <person name="Dash L."/>
            <person name="Kumar S."/>
            <person name="Shastri J."/>
            <person name="Singhal L."/>
            <person name="Patil P.B."/>
        </authorList>
    </citation>
    <scope>NUCLEOTIDE SEQUENCE [LARGE SCALE GENOMIC DNA]</scope>
    <source>
        <strain evidence="1 2">BC-19</strain>
    </source>
</reference>
<dbReference type="Proteomes" id="UP000191686">
    <property type="component" value="Unassembled WGS sequence"/>
</dbReference>